<evidence type="ECO:0000313" key="2">
    <source>
        <dbReference type="EMBL" id="DAA04173.1"/>
    </source>
</evidence>
<dbReference type="AlphaFoldDB" id="Q6IJP9"/>
<organism evidence="2">
    <name type="scientific">Drosophila melanogaster</name>
    <name type="common">Fruit fly</name>
    <dbReference type="NCBI Taxonomy" id="7227"/>
    <lineage>
        <taxon>Eukaryota</taxon>
        <taxon>Metazoa</taxon>
        <taxon>Ecdysozoa</taxon>
        <taxon>Arthropoda</taxon>
        <taxon>Hexapoda</taxon>
        <taxon>Insecta</taxon>
        <taxon>Pterygota</taxon>
        <taxon>Neoptera</taxon>
        <taxon>Endopterygota</taxon>
        <taxon>Diptera</taxon>
        <taxon>Brachycera</taxon>
        <taxon>Muscomorpha</taxon>
        <taxon>Ephydroidea</taxon>
        <taxon>Drosophilidae</taxon>
        <taxon>Drosophila</taxon>
        <taxon>Sophophora</taxon>
    </lineage>
</organism>
<evidence type="ECO:0000256" key="1">
    <source>
        <dbReference type="SAM" id="MobiDB-lite"/>
    </source>
</evidence>
<dbReference type="EMBL" id="BK002667">
    <property type="protein sequence ID" value="DAA04173.1"/>
    <property type="molecule type" value="Genomic_DNA"/>
</dbReference>
<feature type="region of interest" description="Disordered" evidence="1">
    <location>
        <begin position="109"/>
        <end position="143"/>
    </location>
</feature>
<name>Q6IJP9_DROME</name>
<feature type="compositionally biased region" description="Low complexity" evidence="1">
    <location>
        <begin position="121"/>
        <end position="131"/>
    </location>
</feature>
<proteinExistence type="predicted"/>
<reference evidence="2" key="1">
    <citation type="journal article" date="2003" name="Genome Biol.">
        <title>An integrated gene annotation and transcriptional profiling approach towards the full gene content of the Drosophila genome.</title>
        <authorList>
            <person name="Hild M."/>
            <person name="Beckmann B."/>
            <person name="Haas S.A."/>
            <person name="Koch B."/>
            <person name="Solovyev V."/>
            <person name="Busold C."/>
            <person name="Fellenberg K."/>
            <person name="Boutros M."/>
            <person name="Vingron M."/>
            <person name="Sauer F."/>
            <person name="Hoheisel J.D."/>
            <person name="Paro R."/>
        </authorList>
    </citation>
    <scope>NUCLEOTIDE SEQUENCE</scope>
</reference>
<accession>Q6IJP9</accession>
<sequence length="345" mass="38331">MQHVRTATNRTSFNDGCSFKFSGNIGHCKLQLQHRPVQVKSITTGMTITTKQQEMHKLATGFRSGFLEPRKNPEGWPKLCIRRKESVVITVDTLESPVCHCCHRDHQHRRHHHESGPDLKTQTQTQTQVQTNKTSPSKSPALADSATPRITFICPQGAYKAPPTWYFLLRVSSWDRFQVLCDVHTLGKFGLGHAGPPGAKTLSPEVWPSSSWTSSMAATSSGEIARHVGPGGATLTPSTWRTLLDLQSHLFNPTPSHIYVHGMTNHMQAGQAKGVSPNRGHMAGSCSLSMLFQSGSLGIIRPESIFVKSRFQFRDLRIVVQINRMRYVNDTSVACRFPAWGAQPN</sequence>
<gene>
    <name evidence="2" type="ORF">HDC14467</name>
</gene>
<protein>
    <submittedName>
        <fullName evidence="2">HDC14467</fullName>
    </submittedName>
</protein>